<keyword evidence="3" id="KW-1185">Reference proteome</keyword>
<gene>
    <name evidence="2" type="ORF">H5J25_19645</name>
</gene>
<evidence type="ECO:0000313" key="2">
    <source>
        <dbReference type="EMBL" id="QQV79263.1"/>
    </source>
</evidence>
<reference evidence="3" key="1">
    <citation type="submission" date="2020-09" db="EMBL/GenBank/DDBJ databases">
        <title>Sphingomonas sp., a new species isolated from pork steak.</title>
        <authorList>
            <person name="Heidler von Heilborn D."/>
        </authorList>
    </citation>
    <scope>NUCLEOTIDE SEQUENCE [LARGE SCALE GENOMIC DNA]</scope>
    <source>
        <plasmid evidence="3">punnamed1</plasmid>
    </source>
</reference>
<feature type="region of interest" description="Disordered" evidence="1">
    <location>
        <begin position="1"/>
        <end position="35"/>
    </location>
</feature>
<organism evidence="2 3">
    <name type="scientific">Sphingomonas aliaeris</name>
    <dbReference type="NCBI Taxonomy" id="2759526"/>
    <lineage>
        <taxon>Bacteria</taxon>
        <taxon>Pseudomonadati</taxon>
        <taxon>Pseudomonadota</taxon>
        <taxon>Alphaproteobacteria</taxon>
        <taxon>Sphingomonadales</taxon>
        <taxon>Sphingomonadaceae</taxon>
        <taxon>Sphingomonas</taxon>
    </lineage>
</organism>
<evidence type="ECO:0000256" key="1">
    <source>
        <dbReference type="SAM" id="MobiDB-lite"/>
    </source>
</evidence>
<dbReference type="EMBL" id="CP061036">
    <property type="protein sequence ID" value="QQV79263.1"/>
    <property type="molecule type" value="Genomic_DNA"/>
</dbReference>
<protein>
    <submittedName>
        <fullName evidence="2">Uncharacterized protein</fullName>
    </submittedName>
</protein>
<feature type="compositionally biased region" description="Basic and acidic residues" evidence="1">
    <location>
        <begin position="1"/>
        <end position="11"/>
    </location>
</feature>
<evidence type="ECO:0000313" key="3">
    <source>
        <dbReference type="Proteomes" id="UP000595894"/>
    </source>
</evidence>
<accession>A0A974NYR0</accession>
<geneLocation type="plasmid" evidence="2 3">
    <name>punnamed1</name>
</geneLocation>
<dbReference type="AlphaFoldDB" id="A0A974NYR0"/>
<proteinExistence type="predicted"/>
<dbReference type="KEGG" id="sari:H5J25_19645"/>
<keyword evidence="2" id="KW-0614">Plasmid</keyword>
<dbReference type="Proteomes" id="UP000595894">
    <property type="component" value="Plasmid punnamed1"/>
</dbReference>
<sequence length="101" mass="11474">MIQGTSDERGTVKKSTASMRRSKQREYEAGYRRSSVALSPTSLDVIERIKTNFRLPSREAAINAVLELIHSDMFLWHEFMSHRPPDLTKQTVGEPGPDKAE</sequence>
<name>A0A974NYR0_9SPHN</name>
<dbReference type="RefSeq" id="WP_202096548.1">
    <property type="nucleotide sequence ID" value="NZ_CP061036.1"/>
</dbReference>